<dbReference type="RefSeq" id="WP_206295538.1">
    <property type="nucleotide sequence ID" value="NZ_CP063458.1"/>
</dbReference>
<keyword evidence="3" id="KW-1185">Reference proteome</keyword>
<evidence type="ECO:0000313" key="2">
    <source>
        <dbReference type="EMBL" id="QOV92206.1"/>
    </source>
</evidence>
<name>A0A7M2X365_9BACT</name>
<proteinExistence type="predicted"/>
<evidence type="ECO:0000313" key="3">
    <source>
        <dbReference type="Proteomes" id="UP000593765"/>
    </source>
</evidence>
<organism evidence="2 3">
    <name type="scientific">Humisphaera borealis</name>
    <dbReference type="NCBI Taxonomy" id="2807512"/>
    <lineage>
        <taxon>Bacteria</taxon>
        <taxon>Pseudomonadati</taxon>
        <taxon>Planctomycetota</taxon>
        <taxon>Phycisphaerae</taxon>
        <taxon>Tepidisphaerales</taxon>
        <taxon>Tepidisphaeraceae</taxon>
        <taxon>Humisphaera</taxon>
    </lineage>
</organism>
<dbReference type="EMBL" id="CP063458">
    <property type="protein sequence ID" value="QOV92206.1"/>
    <property type="molecule type" value="Genomic_DNA"/>
</dbReference>
<dbReference type="Proteomes" id="UP000593765">
    <property type="component" value="Chromosome"/>
</dbReference>
<gene>
    <name evidence="2" type="ORF">IPV69_12960</name>
</gene>
<sequence>MKTAKSEGTFLRLQIAEDAKTSLERQASRHGMSQTELASRLVGWLVGQPQLVQAAVLNNINSTVDADLSASLRARIGATGSAATPKASRASRGGKSP</sequence>
<feature type="region of interest" description="Disordered" evidence="1">
    <location>
        <begin position="77"/>
        <end position="97"/>
    </location>
</feature>
<dbReference type="KEGG" id="hbs:IPV69_12960"/>
<evidence type="ECO:0000256" key="1">
    <source>
        <dbReference type="SAM" id="MobiDB-lite"/>
    </source>
</evidence>
<protein>
    <submittedName>
        <fullName evidence="2">Uncharacterized protein</fullName>
    </submittedName>
</protein>
<accession>A0A7M2X365</accession>
<dbReference type="AlphaFoldDB" id="A0A7M2X365"/>
<reference evidence="2 3" key="1">
    <citation type="submission" date="2020-10" db="EMBL/GenBank/DDBJ databases">
        <title>Wide distribution of Phycisphaera-like planctomycetes from WD2101 soil group in peatlands and genome analysis of the first cultivated representative.</title>
        <authorList>
            <person name="Dedysh S.N."/>
            <person name="Beletsky A.V."/>
            <person name="Ivanova A."/>
            <person name="Kulichevskaya I.S."/>
            <person name="Suzina N.E."/>
            <person name="Philippov D.A."/>
            <person name="Rakitin A.L."/>
            <person name="Mardanov A.V."/>
            <person name="Ravin N.V."/>
        </authorList>
    </citation>
    <scope>NUCLEOTIDE SEQUENCE [LARGE SCALE GENOMIC DNA]</scope>
    <source>
        <strain evidence="2 3">M1803</strain>
    </source>
</reference>